<name>A0A2C5XUL0_9HYPO</name>
<dbReference type="AlphaFoldDB" id="A0A2C5XUL0"/>
<keyword evidence="1" id="KW-0472">Membrane</keyword>
<feature type="transmembrane region" description="Helical" evidence="1">
    <location>
        <begin position="218"/>
        <end position="245"/>
    </location>
</feature>
<keyword evidence="1" id="KW-0812">Transmembrane</keyword>
<keyword evidence="3" id="KW-1185">Reference proteome</keyword>
<feature type="transmembrane region" description="Helical" evidence="1">
    <location>
        <begin position="251"/>
        <end position="276"/>
    </location>
</feature>
<organism evidence="2 3">
    <name type="scientific">Ophiocordyceps australis</name>
    <dbReference type="NCBI Taxonomy" id="1399860"/>
    <lineage>
        <taxon>Eukaryota</taxon>
        <taxon>Fungi</taxon>
        <taxon>Dikarya</taxon>
        <taxon>Ascomycota</taxon>
        <taxon>Pezizomycotina</taxon>
        <taxon>Sordariomycetes</taxon>
        <taxon>Hypocreomycetidae</taxon>
        <taxon>Hypocreales</taxon>
        <taxon>Ophiocordycipitaceae</taxon>
        <taxon>Ophiocordyceps</taxon>
    </lineage>
</organism>
<dbReference type="EMBL" id="NJEU01000188">
    <property type="protein sequence ID" value="PHH79369.1"/>
    <property type="molecule type" value="Genomic_DNA"/>
</dbReference>
<evidence type="ECO:0008006" key="4">
    <source>
        <dbReference type="Google" id="ProtNLM"/>
    </source>
</evidence>
<dbReference type="OrthoDB" id="5217806at2759"/>
<reference evidence="2 3" key="1">
    <citation type="submission" date="2017-06" db="EMBL/GenBank/DDBJ databases">
        <title>Ant-infecting Ophiocordyceps genomes reveal a high diversity of potential behavioral manipulation genes and a possible major role for enterotoxins.</title>
        <authorList>
            <person name="De Bekker C."/>
            <person name="Evans H.C."/>
            <person name="Brachmann A."/>
            <person name="Hughes D.P."/>
        </authorList>
    </citation>
    <scope>NUCLEOTIDE SEQUENCE [LARGE SCALE GENOMIC DNA]</scope>
    <source>
        <strain evidence="2 3">1348a</strain>
    </source>
</reference>
<proteinExistence type="predicted"/>
<feature type="transmembrane region" description="Helical" evidence="1">
    <location>
        <begin position="51"/>
        <end position="73"/>
    </location>
</feature>
<sequence>MDSMNNRTQVLRMQKAATAMLFMTAIAALVVLFLTLCLVRRLKDPIRSWIPLYKIAFGLYIINLWSYSIVWLLDSIPSDKIAILEAGSHLASISDLFGHFTDILSLLALLELSYCIKLLHFGEIFVASKILRIGSLVFTIVLGIFYVVFFGLCEWDLVKFYSQAFPDNSSGILSPEQYNVLDLTGCVIMYLLSLFVLVRSTDVMVRLWGQKEKKAAMYLVVCCVLLSLRRMYLVIVTATHLAFLYTNGSELIASILNIVSVVFAAWPLFILFAILFRLGYEKKYGLYKTVDENLEDQILAQQALWDHAPSP</sequence>
<protein>
    <recommendedName>
        <fullName evidence="4">G-protein coupled receptors family 1 profile domain-containing protein</fullName>
    </recommendedName>
</protein>
<accession>A0A2C5XUL0</accession>
<evidence type="ECO:0000313" key="3">
    <source>
        <dbReference type="Proteomes" id="UP000224854"/>
    </source>
</evidence>
<dbReference type="Proteomes" id="UP000224854">
    <property type="component" value="Unassembled WGS sequence"/>
</dbReference>
<feature type="transmembrane region" description="Helical" evidence="1">
    <location>
        <begin position="20"/>
        <end position="39"/>
    </location>
</feature>
<feature type="transmembrane region" description="Helical" evidence="1">
    <location>
        <begin position="178"/>
        <end position="198"/>
    </location>
</feature>
<comment type="caution">
    <text evidence="2">The sequence shown here is derived from an EMBL/GenBank/DDBJ whole genome shotgun (WGS) entry which is preliminary data.</text>
</comment>
<feature type="transmembrane region" description="Helical" evidence="1">
    <location>
        <begin position="103"/>
        <end position="121"/>
    </location>
</feature>
<keyword evidence="1" id="KW-1133">Transmembrane helix</keyword>
<evidence type="ECO:0000256" key="1">
    <source>
        <dbReference type="SAM" id="Phobius"/>
    </source>
</evidence>
<gene>
    <name evidence="2" type="ORF">CDD82_2428</name>
</gene>
<evidence type="ECO:0000313" key="2">
    <source>
        <dbReference type="EMBL" id="PHH79369.1"/>
    </source>
</evidence>
<feature type="transmembrane region" description="Helical" evidence="1">
    <location>
        <begin position="133"/>
        <end position="158"/>
    </location>
</feature>